<evidence type="ECO:0000256" key="2">
    <source>
        <dbReference type="ARBA" id="ARBA00022475"/>
    </source>
</evidence>
<sequence length="450" mass="48207">MKKLLSIIAVGALTTTSALTVVACGSNTKDSEVWVVTDTGRINDKSFNESAYNAANIFLKNDLKRETTSSFLQPPVTSQLVQSYEASRKNGGKGLVLPGYQHAEHIEQASKIYSEGDRKGSVIFLDGSSKSDGKQLDNVIGVLFKAEISGFYAGVASILYNFQNNQKTPVITAYGGGAHSPFATSNALAGYFASVTFMNQLLEQNKTGTTPELLTKLLGIIGHTPEDYKTGGQSVKFSSVQNLGKPGESIIEDNFFTKTFNEGGGTALSTKLVTGSNEADKASVIFPFAGPQTEDTLKVIKDQNSKALVVGADVDQTNLYANYSDKFITSALKDLEGAGRAALIHSKAFEDQEIDLTAEGIIKGTDKNGVEVTGKWDGQDVYFGGKIATGEKNKFKADQANKLMEVLKEAGEKLSEVYQAGENLESFSYVFSYDFITSLATAASSTSQKS</sequence>
<dbReference type="Proteomes" id="UP000019265">
    <property type="component" value="Chromosome"/>
</dbReference>
<dbReference type="Gene3D" id="3.40.50.2300">
    <property type="match status" value="1"/>
</dbReference>
<feature type="domain" description="ABC transporter substrate-binding protein PnrA-like" evidence="7">
    <location>
        <begin position="34"/>
        <end position="165"/>
    </location>
</feature>
<dbReference type="GO" id="GO:0005886">
    <property type="term" value="C:plasma membrane"/>
    <property type="evidence" value="ECO:0007669"/>
    <property type="project" value="UniProtKB-SubCell"/>
</dbReference>
<dbReference type="InterPro" id="IPR050957">
    <property type="entry name" value="BMP_lipoprotein"/>
</dbReference>
<dbReference type="InterPro" id="IPR054816">
    <property type="entry name" value="Lipoprotein_mollicutes-type_CS"/>
</dbReference>
<name>W6A9C6_9MOLU</name>
<keyword evidence="4" id="KW-0472">Membrane</keyword>
<dbReference type="NCBIfam" id="NF038029">
    <property type="entry name" value="LP_plasma"/>
    <property type="match status" value="1"/>
</dbReference>
<evidence type="ECO:0000256" key="3">
    <source>
        <dbReference type="ARBA" id="ARBA00022729"/>
    </source>
</evidence>
<dbReference type="EMBL" id="CP006934">
    <property type="protein sequence ID" value="AHI53490.1"/>
    <property type="molecule type" value="Genomic_DNA"/>
</dbReference>
<protein>
    <submittedName>
        <fullName evidence="8">Ribose/galactose ABC transporter substrate-binding protein</fullName>
    </submittedName>
</protein>
<evidence type="ECO:0000313" key="9">
    <source>
        <dbReference type="Proteomes" id="UP000019265"/>
    </source>
</evidence>
<dbReference type="InterPro" id="IPR003760">
    <property type="entry name" value="PnrA-like"/>
</dbReference>
<accession>W6A9C6</accession>
<gene>
    <name evidence="8" type="ORF">SSABA_v1c00780</name>
</gene>
<keyword evidence="9" id="KW-1185">Reference proteome</keyword>
<organism evidence="8 9">
    <name type="scientific">Spiroplasma sabaudiense Ar-1343</name>
    <dbReference type="NCBI Taxonomy" id="1276257"/>
    <lineage>
        <taxon>Bacteria</taxon>
        <taxon>Bacillati</taxon>
        <taxon>Mycoplasmatota</taxon>
        <taxon>Mollicutes</taxon>
        <taxon>Entomoplasmatales</taxon>
        <taxon>Spiroplasmataceae</taxon>
        <taxon>Spiroplasma</taxon>
    </lineage>
</organism>
<feature type="signal peptide" evidence="6">
    <location>
        <begin position="1"/>
        <end position="23"/>
    </location>
</feature>
<dbReference type="eggNOG" id="COG1744">
    <property type="taxonomic scope" value="Bacteria"/>
</dbReference>
<evidence type="ECO:0000256" key="6">
    <source>
        <dbReference type="SAM" id="SignalP"/>
    </source>
</evidence>
<dbReference type="PROSITE" id="PS51257">
    <property type="entry name" value="PROKAR_LIPOPROTEIN"/>
    <property type="match status" value="1"/>
</dbReference>
<keyword evidence="2" id="KW-1003">Cell membrane</keyword>
<keyword evidence="3 6" id="KW-0732">Signal</keyword>
<evidence type="ECO:0000256" key="5">
    <source>
        <dbReference type="ARBA" id="ARBA00023288"/>
    </source>
</evidence>
<keyword evidence="5" id="KW-0449">Lipoprotein</keyword>
<dbReference type="OrthoDB" id="9769871at2"/>
<dbReference type="AlphaFoldDB" id="W6A9C6"/>
<feature type="chain" id="PRO_5004877017" evidence="6">
    <location>
        <begin position="24"/>
        <end position="450"/>
    </location>
</feature>
<dbReference type="Pfam" id="PF02608">
    <property type="entry name" value="Bmp"/>
    <property type="match status" value="1"/>
</dbReference>
<comment type="subcellular location">
    <subcellularLocation>
        <location evidence="1">Cell membrane</location>
    </subcellularLocation>
</comment>
<evidence type="ECO:0000313" key="8">
    <source>
        <dbReference type="EMBL" id="AHI53490.1"/>
    </source>
</evidence>
<reference evidence="8 9" key="1">
    <citation type="journal article" date="2014" name="Genome Biol. Evol.">
        <title>Molecular evolution of the substrate utilization strategies and putative virulence factors in mosquito-associated Spiroplasma species.</title>
        <authorList>
            <person name="Chang T.H."/>
            <person name="Lo W.S."/>
            <person name="Ku C."/>
            <person name="Chen L.L."/>
            <person name="Kuo C.H."/>
        </authorList>
    </citation>
    <scope>NUCLEOTIDE SEQUENCE [LARGE SCALE GENOMIC DNA]</scope>
    <source>
        <strain evidence="8">Ar-1343</strain>
    </source>
</reference>
<dbReference type="HOGENOM" id="CLU_046544_0_0_14"/>
<proteinExistence type="predicted"/>
<dbReference type="PANTHER" id="PTHR34296:SF2">
    <property type="entry name" value="ABC TRANSPORTER GUANOSINE-BINDING PROTEIN NUPN"/>
    <property type="match status" value="1"/>
</dbReference>
<dbReference type="STRING" id="1276257.SSABA_v1c00780"/>
<dbReference type="PATRIC" id="fig|1276257.3.peg.80"/>
<dbReference type="RefSeq" id="WP_025250630.1">
    <property type="nucleotide sequence ID" value="NZ_CP006934.1"/>
</dbReference>
<evidence type="ECO:0000256" key="1">
    <source>
        <dbReference type="ARBA" id="ARBA00004236"/>
    </source>
</evidence>
<evidence type="ECO:0000259" key="7">
    <source>
        <dbReference type="Pfam" id="PF02608"/>
    </source>
</evidence>
<dbReference type="KEGG" id="ssab:SSABA_v1c00780"/>
<evidence type="ECO:0000256" key="4">
    <source>
        <dbReference type="ARBA" id="ARBA00023136"/>
    </source>
</evidence>
<dbReference type="PANTHER" id="PTHR34296">
    <property type="entry name" value="TRANSCRIPTIONAL ACTIVATOR PROTEIN MED"/>
    <property type="match status" value="1"/>
</dbReference>